<sequence length="916" mass="105418">MPEEGRARSPLIRSISSKDLRRKPGRKSAPRELDETVTFDVGDRTTEAEEHLLQDLDNILHRKLHIADSSCESGSPEDSPSFSGKNGNKIDATKSNEESGDEDDAEDDDEDEEFANVDEIDGPISPSSSSGSLKDLGRSSSKKINQVVDSQDQKIDYNLPVDDSYQKQLDKRAEEIANGFYIHPISKATLKWTVKDFYSLYEEIPEWFCARDYCHLQKARSCFEKRFQSDKFLTDEVYAKSSVRKLIQSLEESFFDVSALLSLLHITMGYSNSHKKIADHIATIKRNNLIILPYLSTVIKAFKKHATFCRDKSSNLKQYTTLLFYSSTVLFFSICCCIDSNGNSTYDISNVNLIFDENHMLTFLTSYIEHWRWSSRLSMRIRNIIALLHKVILLQFGDLQMYKKTKTYVLKKHSISLSNDNPSILNISPLDYHGFREDVTTRFPSFVPPPSIIPEGFDNSNSLSQFLEIPRPKSKNAINMNLSVPEIHIATPAPSPSSSPVPQLSGTKLRKSFQTNMAYPTLYPSDDENASDDLSKLMSVPQDTDNDNIVPFNIREATEILSKSIHVKLSTKQLWHERELFMAQERGWNNNETLPDPEKYKNYTDCCEEAERMNRIEKYYEESLPSLSSLVYVLLQTVESNIKNQSYISSEVSKLDTADSLLPQLEVTRSKEIVMNSACAILHLLLKWFKLSHVLKFEHLSVLIYDFKFINISTNLLHNYSENYIDRVFDKMIKVPHSFWRECGSYAEPYAVSVSDILQDSQDPLDLRFLNTEYYLLQILNKTIGRKTQRLKELPLSVGSLFKKYYQVFNLDIYHPILKLIRELTPFKNKKWKSDHMELISGVYLYEKLKLTDNWVTGKDISGELNDACGQEIALRALLQFYNFTHYKASMEHFGYHDKSDTSFFSKESELLTTSY</sequence>
<dbReference type="Pfam" id="PF11882">
    <property type="entry name" value="DUF3402"/>
    <property type="match status" value="2"/>
</dbReference>
<dbReference type="AlphaFoldDB" id="A0A1G4MF89"/>
<evidence type="ECO:0000259" key="2">
    <source>
        <dbReference type="SMART" id="SM01292"/>
    </source>
</evidence>
<name>A0A1G4MF89_LACFM</name>
<dbReference type="Pfam" id="PF07923">
    <property type="entry name" value="N1221"/>
    <property type="match status" value="1"/>
</dbReference>
<dbReference type="InterPro" id="IPR012486">
    <property type="entry name" value="Far11/STRP_N"/>
</dbReference>
<keyword evidence="5" id="KW-1185">Reference proteome</keyword>
<dbReference type="SMART" id="SM01292">
    <property type="entry name" value="N1221"/>
    <property type="match status" value="1"/>
</dbReference>
<dbReference type="OMA" id="PCLYPSD"/>
<reference evidence="5" key="1">
    <citation type="submission" date="2016-03" db="EMBL/GenBank/DDBJ databases">
        <authorList>
            <person name="Devillers H."/>
        </authorList>
    </citation>
    <scope>NUCLEOTIDE SEQUENCE [LARGE SCALE GENOMIC DNA]</scope>
</reference>
<dbReference type="PANTHER" id="PTHR13239:SF4">
    <property type="entry name" value="AT25231P"/>
    <property type="match status" value="1"/>
</dbReference>
<dbReference type="GO" id="GO:0007010">
    <property type="term" value="P:cytoskeleton organization"/>
    <property type="evidence" value="ECO:0007669"/>
    <property type="project" value="TreeGrafter"/>
</dbReference>
<feature type="compositionally biased region" description="Polar residues" evidence="1">
    <location>
        <begin position="70"/>
        <end position="86"/>
    </location>
</feature>
<proteinExistence type="predicted"/>
<evidence type="ECO:0000256" key="1">
    <source>
        <dbReference type="SAM" id="MobiDB-lite"/>
    </source>
</evidence>
<dbReference type="SMART" id="SM01293">
    <property type="entry name" value="DUF3402"/>
    <property type="match status" value="1"/>
</dbReference>
<feature type="compositionally biased region" description="Acidic residues" evidence="1">
    <location>
        <begin position="98"/>
        <end position="121"/>
    </location>
</feature>
<accession>A0A1G4MF89</accession>
<dbReference type="GO" id="GO:0005829">
    <property type="term" value="C:cytosol"/>
    <property type="evidence" value="ECO:0007669"/>
    <property type="project" value="TreeGrafter"/>
</dbReference>
<dbReference type="InterPro" id="IPR040185">
    <property type="entry name" value="Far11/STRP"/>
</dbReference>
<gene>
    <name evidence="4" type="ORF">LAFE_0F05798G</name>
</gene>
<dbReference type="PANTHER" id="PTHR13239">
    <property type="entry name" value="PROTEIN REQUIRED FOR HYPHAL ANASTOMOSIS HAM-2"/>
    <property type="match status" value="1"/>
</dbReference>
<evidence type="ECO:0000259" key="3">
    <source>
        <dbReference type="SMART" id="SM01293"/>
    </source>
</evidence>
<dbReference type="STRING" id="4955.A0A1G4MF89"/>
<evidence type="ECO:0000313" key="5">
    <source>
        <dbReference type="Proteomes" id="UP000190831"/>
    </source>
</evidence>
<evidence type="ECO:0000313" key="4">
    <source>
        <dbReference type="EMBL" id="SCW02409.1"/>
    </source>
</evidence>
<organism evidence="4 5">
    <name type="scientific">Lachancea fermentati</name>
    <name type="common">Zygosaccharomyces fermentati</name>
    <dbReference type="NCBI Taxonomy" id="4955"/>
    <lineage>
        <taxon>Eukaryota</taxon>
        <taxon>Fungi</taxon>
        <taxon>Dikarya</taxon>
        <taxon>Ascomycota</taxon>
        <taxon>Saccharomycotina</taxon>
        <taxon>Saccharomycetes</taxon>
        <taxon>Saccharomycetales</taxon>
        <taxon>Saccharomycetaceae</taxon>
        <taxon>Lachancea</taxon>
    </lineage>
</organism>
<feature type="region of interest" description="Disordered" evidence="1">
    <location>
        <begin position="69"/>
        <end position="149"/>
    </location>
</feature>
<feature type="domain" description="Far11/STRP N-terminal" evidence="2">
    <location>
        <begin position="187"/>
        <end position="459"/>
    </location>
</feature>
<feature type="domain" description="Far11/STRP C-terminal" evidence="3">
    <location>
        <begin position="551"/>
        <end position="909"/>
    </location>
</feature>
<protein>
    <submittedName>
        <fullName evidence="4">LAFE_0F05798g1_1</fullName>
    </submittedName>
</protein>
<dbReference type="OrthoDB" id="18234at2759"/>
<feature type="region of interest" description="Disordered" evidence="1">
    <location>
        <begin position="1"/>
        <end position="42"/>
    </location>
</feature>
<feature type="compositionally biased region" description="Low complexity" evidence="1">
    <location>
        <begin position="122"/>
        <end position="143"/>
    </location>
</feature>
<dbReference type="InterPro" id="IPR021819">
    <property type="entry name" value="Far11/STRP_C"/>
</dbReference>
<dbReference type="EMBL" id="LT598490">
    <property type="protein sequence ID" value="SCW02409.1"/>
    <property type="molecule type" value="Genomic_DNA"/>
</dbReference>
<dbReference type="Proteomes" id="UP000190831">
    <property type="component" value="Chromosome F"/>
</dbReference>